<dbReference type="GO" id="GO:0003700">
    <property type="term" value="F:DNA-binding transcription factor activity"/>
    <property type="evidence" value="ECO:0007669"/>
    <property type="project" value="InterPro"/>
</dbReference>
<proteinExistence type="predicted"/>
<accession>D1C106</accession>
<evidence type="ECO:0000313" key="3">
    <source>
        <dbReference type="Proteomes" id="UP000002255"/>
    </source>
</evidence>
<dbReference type="OrthoDB" id="3731619at2"/>
<dbReference type="SUPFAM" id="SSF88659">
    <property type="entry name" value="Sigma3 and sigma4 domains of RNA polymerase sigma factors"/>
    <property type="match status" value="1"/>
</dbReference>
<reference evidence="2 3" key="1">
    <citation type="journal article" date="2010" name="Stand. Genomic Sci.">
        <title>Complete genome sequence of Xylanimonas cellulosilytica type strain (XIL07).</title>
        <authorList>
            <person name="Foster B."/>
            <person name="Pukall R."/>
            <person name="Abt B."/>
            <person name="Nolan M."/>
            <person name="Glavina Del Rio T."/>
            <person name="Chen F."/>
            <person name="Lucas S."/>
            <person name="Tice H."/>
            <person name="Pitluck S."/>
            <person name="Cheng J.-F."/>
            <person name="Chertkov O."/>
            <person name="Brettin T."/>
            <person name="Han C."/>
            <person name="Detter J.C."/>
            <person name="Bruce D."/>
            <person name="Goodwin L."/>
            <person name="Ivanova N."/>
            <person name="Mavromatis K."/>
            <person name="Pati A."/>
            <person name="Mikhailova N."/>
            <person name="Chen A."/>
            <person name="Palaniappan K."/>
            <person name="Land M."/>
            <person name="Hauser L."/>
            <person name="Chang Y.-J."/>
            <person name="Jeffries C.D."/>
            <person name="Chain P."/>
            <person name="Rohde M."/>
            <person name="Goeker M."/>
            <person name="Bristow J."/>
            <person name="Eisen J.A."/>
            <person name="Markowitz V."/>
            <person name="Hugenholtz P."/>
            <person name="Kyrpides N.C."/>
            <person name="Klenk H.-P."/>
            <person name="Lapidus A."/>
        </authorList>
    </citation>
    <scope>NUCLEOTIDE SEQUENCE [LARGE SCALE GENOMIC DNA]</scope>
    <source>
        <strain evidence="3">DSM 15894 / CECT 5975 / LMG 20990 / XIL07</strain>
        <plasmid evidence="3">Plasmid pXCEL01</plasmid>
    </source>
</reference>
<dbReference type="AlphaFoldDB" id="D1C106"/>
<dbReference type="Pfam" id="PF04545">
    <property type="entry name" value="Sigma70_r4"/>
    <property type="match status" value="1"/>
</dbReference>
<geneLocation type="plasmid" evidence="2 3">
    <name>pXCEL01</name>
</geneLocation>
<organism evidence="2 3">
    <name type="scientific">Xylanimonas cellulosilytica (strain DSM 15894 / JCM 12276 / CECT 5975 / KCTC 9989 / LMG 20990 / NBRC 107835 / XIL07)</name>
    <dbReference type="NCBI Taxonomy" id="446471"/>
    <lineage>
        <taxon>Bacteria</taxon>
        <taxon>Bacillati</taxon>
        <taxon>Actinomycetota</taxon>
        <taxon>Actinomycetes</taxon>
        <taxon>Micrococcales</taxon>
        <taxon>Promicromonosporaceae</taxon>
        <taxon>Xylanimonas</taxon>
    </lineage>
</organism>
<sequence>MDATLTFVARRVAGGWLLHSDALPEVEVTSTRLTDAHARVREEVAKATGADLDDVDVVVNPELTGRAVGHLEAASALQEQLQQLADRAREALALGVQFLLEDGLTQREVALALGLSVARVRQLAAVPTERPVPLTARHMQHLYDSGALRPPQ</sequence>
<protein>
    <submittedName>
        <fullName evidence="2">RNA polymerase, sigma 28 subunit, FliA/WhiG subfamily</fullName>
    </submittedName>
</protein>
<evidence type="ECO:0000313" key="2">
    <source>
        <dbReference type="EMBL" id="ACZ32472.1"/>
    </source>
</evidence>
<dbReference type="Gene3D" id="1.20.140.160">
    <property type="match status" value="1"/>
</dbReference>
<dbReference type="Proteomes" id="UP000002255">
    <property type="component" value="Plasmid pXCEL01"/>
</dbReference>
<evidence type="ECO:0000259" key="1">
    <source>
        <dbReference type="Pfam" id="PF04545"/>
    </source>
</evidence>
<dbReference type="KEGG" id="xce:Xcel_3473"/>
<keyword evidence="3" id="KW-1185">Reference proteome</keyword>
<feature type="domain" description="RNA polymerase sigma-70 region 4" evidence="1">
    <location>
        <begin position="81"/>
        <end position="123"/>
    </location>
</feature>
<dbReference type="InterPro" id="IPR013324">
    <property type="entry name" value="RNA_pol_sigma_r3/r4-like"/>
</dbReference>
<dbReference type="GO" id="GO:0006352">
    <property type="term" value="P:DNA-templated transcription initiation"/>
    <property type="evidence" value="ECO:0007669"/>
    <property type="project" value="InterPro"/>
</dbReference>
<keyword evidence="2" id="KW-0614">Plasmid</keyword>
<dbReference type="HOGENOM" id="CLU_1721672_0_0_11"/>
<dbReference type="EMBL" id="CP001822">
    <property type="protein sequence ID" value="ACZ32472.1"/>
    <property type="molecule type" value="Genomic_DNA"/>
</dbReference>
<name>D1C106_XYLCX</name>
<gene>
    <name evidence="2" type="ORF">Xcel_3473</name>
</gene>
<dbReference type="InterPro" id="IPR007630">
    <property type="entry name" value="RNA_pol_sigma70_r4"/>
</dbReference>